<name>A0A6B2JKK7_9RHOB</name>
<evidence type="ECO:0000313" key="3">
    <source>
        <dbReference type="EMBL" id="NDV02031.1"/>
    </source>
</evidence>
<feature type="transmembrane region" description="Helical" evidence="1">
    <location>
        <begin position="15"/>
        <end position="37"/>
    </location>
</feature>
<feature type="transmembrane region" description="Helical" evidence="1">
    <location>
        <begin position="357"/>
        <end position="383"/>
    </location>
</feature>
<feature type="transmembrane region" description="Helical" evidence="1">
    <location>
        <begin position="49"/>
        <end position="70"/>
    </location>
</feature>
<organism evidence="3 4">
    <name type="scientific">Pseudoroseicyclus tamaricis</name>
    <dbReference type="NCBI Taxonomy" id="2705421"/>
    <lineage>
        <taxon>Bacteria</taxon>
        <taxon>Pseudomonadati</taxon>
        <taxon>Pseudomonadota</taxon>
        <taxon>Alphaproteobacteria</taxon>
        <taxon>Rhodobacterales</taxon>
        <taxon>Paracoccaceae</taxon>
        <taxon>Pseudoroseicyclus</taxon>
    </lineage>
</organism>
<dbReference type="AlphaFoldDB" id="A0A6B2JKK7"/>
<dbReference type="EMBL" id="JAAGAB010000003">
    <property type="protein sequence ID" value="NDV02031.1"/>
    <property type="molecule type" value="Genomic_DNA"/>
</dbReference>
<dbReference type="Proteomes" id="UP000474757">
    <property type="component" value="Unassembled WGS sequence"/>
</dbReference>
<dbReference type="PANTHER" id="PTHR43738">
    <property type="entry name" value="ABC TRANSPORTER, MEMBRANE PROTEIN"/>
    <property type="match status" value="1"/>
</dbReference>
<dbReference type="InterPro" id="IPR025857">
    <property type="entry name" value="MacB_PCD"/>
</dbReference>
<evidence type="ECO:0000256" key="1">
    <source>
        <dbReference type="SAM" id="Phobius"/>
    </source>
</evidence>
<sequence length="436" mass="44534">MRDLWFTLPPAAQDLLAALLLLLPALVIAAALLRGFAPGAMIRDMGRRFLFANVAFVALIACAIAIGAGLLASERGLRAGTARAADPFDLIIAAPGSELTAMLAAVYLQPADMPLLSGETYARIAADPAVALAAPLAFGDSVGAAPVVGTTAGFAAHLSPELAEGRLFAAHDEAVVGALAGFAPGDEIAPAHGVGDAADAHAHAGHEFQVVGRMARTGSPWDRAVLVPVEAIWEVHGLANGHAPEAGDQLGPPFDAAYFPGTPAVLLRGEGLGATYQLLSRYGTEETMAFFPGAVLAQLQARLGDVRAAMSVMAVAAQVLVTLAVLLALAILVRLFARALALLRALGAPGRFVAAVVWSYAVGLVVLGTALGLALGLGSAAALSAVVTARTDILVRASLGWPEVHMAAGFVSLTAVLALLPAWAALRREIVPELRA</sequence>
<accession>A0A6B2JKK7</accession>
<dbReference type="PANTHER" id="PTHR43738:SF2">
    <property type="entry name" value="ABC TRANSPORTER PERMEASE"/>
    <property type="match status" value="1"/>
</dbReference>
<reference evidence="3 4" key="1">
    <citation type="submission" date="2020-02" db="EMBL/GenBank/DDBJ databases">
        <title>Pseudoroseicyclus tamarix, sp. nov., isolated from offshore sediment of a Tamarix chinensis forest.</title>
        <authorList>
            <person name="Gai Y."/>
        </authorList>
    </citation>
    <scope>NUCLEOTIDE SEQUENCE [LARGE SCALE GENOMIC DNA]</scope>
    <source>
        <strain evidence="3 4">CLL3-39</strain>
    </source>
</reference>
<evidence type="ECO:0000313" key="4">
    <source>
        <dbReference type="Proteomes" id="UP000474757"/>
    </source>
</evidence>
<keyword evidence="1" id="KW-0812">Transmembrane</keyword>
<dbReference type="InterPro" id="IPR051125">
    <property type="entry name" value="ABC-4/HrtB_transporter"/>
</dbReference>
<proteinExistence type="predicted"/>
<keyword evidence="1" id="KW-0472">Membrane</keyword>
<keyword evidence="1" id="KW-1133">Transmembrane helix</keyword>
<gene>
    <name evidence="3" type="ORF">GZA08_13750</name>
</gene>
<feature type="transmembrane region" description="Helical" evidence="1">
    <location>
        <begin position="312"/>
        <end position="337"/>
    </location>
</feature>
<dbReference type="Pfam" id="PF12704">
    <property type="entry name" value="MacB_PCD"/>
    <property type="match status" value="1"/>
</dbReference>
<keyword evidence="4" id="KW-1185">Reference proteome</keyword>
<feature type="domain" description="MacB-like periplasmic core" evidence="2">
    <location>
        <begin position="60"/>
        <end position="232"/>
    </location>
</feature>
<protein>
    <submittedName>
        <fullName evidence="3">ABC transporter permease</fullName>
    </submittedName>
</protein>
<comment type="caution">
    <text evidence="3">The sequence shown here is derived from an EMBL/GenBank/DDBJ whole genome shotgun (WGS) entry which is preliminary data.</text>
</comment>
<evidence type="ECO:0000259" key="2">
    <source>
        <dbReference type="Pfam" id="PF12704"/>
    </source>
</evidence>
<dbReference type="RefSeq" id="WP_163894601.1">
    <property type="nucleotide sequence ID" value="NZ_JAAFYS010000003.1"/>
</dbReference>
<feature type="transmembrane region" description="Helical" evidence="1">
    <location>
        <begin position="404"/>
        <end position="426"/>
    </location>
</feature>